<evidence type="ECO:0000313" key="2">
    <source>
        <dbReference type="Proteomes" id="UP001304813"/>
    </source>
</evidence>
<sequence>MHISKADRSKTRGLNSRQKRLVLACNDPEVTYYIRNYKSMNLKMLRIRGFGGYVVGYPYTGEDPTVYDQHKPLRWTDDKLAFPTKKIAEEFAALIEVPFEYD</sequence>
<dbReference type="EMBL" id="LC779065">
    <property type="protein sequence ID" value="BES79838.1"/>
    <property type="molecule type" value="Genomic_DNA"/>
</dbReference>
<reference evidence="1 2" key="1">
    <citation type="submission" date="2023-09" db="EMBL/GenBank/DDBJ databases">
        <title>Analysis of phage genome (vB_Yru_GN1) of the bacterium (Yersinia ruckeri).</title>
        <authorList>
            <person name="Ganjoor M.S."/>
            <person name="Bouzari M."/>
            <person name="Soleimani-Delfan A."/>
        </authorList>
    </citation>
    <scope>NUCLEOTIDE SEQUENCE [LARGE SCALE GENOMIC DNA]</scope>
    <source>
        <strain evidence="2">vB_Yru_GN1</strain>
    </source>
</reference>
<keyword evidence="2" id="KW-1185">Reference proteome</keyword>
<proteinExistence type="predicted"/>
<evidence type="ECO:0000313" key="1">
    <source>
        <dbReference type="EMBL" id="BES79838.1"/>
    </source>
</evidence>
<name>A0AA86MD98_9CAUD</name>
<organism evidence="1 2">
    <name type="scientific">Yersinia phage vB_Yru_GN1</name>
    <dbReference type="NCBI Taxonomy" id="3074381"/>
    <lineage>
        <taxon>Viruses</taxon>
        <taxon>Duplodnaviria</taxon>
        <taxon>Heunggongvirae</taxon>
        <taxon>Uroviricota</taxon>
        <taxon>Caudoviricetes</taxon>
        <taxon>Caudoviricetes incertae sedis</taxon>
        <taxon>Sepahanvirus</taxon>
        <taxon>Sepahanvirus vB-Yru-GN1</taxon>
    </lineage>
</organism>
<accession>A0AA86MD98</accession>
<protein>
    <submittedName>
        <fullName evidence="1">Uncharacterized protein</fullName>
    </submittedName>
</protein>
<dbReference type="Proteomes" id="UP001304813">
    <property type="component" value="Segment"/>
</dbReference>